<evidence type="ECO:0000313" key="1">
    <source>
        <dbReference type="EMBL" id="KIZ05087.1"/>
    </source>
</evidence>
<evidence type="ECO:0008006" key="3">
    <source>
        <dbReference type="Google" id="ProtNLM"/>
    </source>
</evidence>
<organism evidence="1 2">
    <name type="scientific">Monoraphidium neglectum</name>
    <dbReference type="NCBI Taxonomy" id="145388"/>
    <lineage>
        <taxon>Eukaryota</taxon>
        <taxon>Viridiplantae</taxon>
        <taxon>Chlorophyta</taxon>
        <taxon>core chlorophytes</taxon>
        <taxon>Chlorophyceae</taxon>
        <taxon>CS clade</taxon>
        <taxon>Sphaeropleales</taxon>
        <taxon>Selenastraceae</taxon>
        <taxon>Monoraphidium</taxon>
    </lineage>
</organism>
<dbReference type="GeneID" id="25735756"/>
<keyword evidence="2" id="KW-1185">Reference proteome</keyword>
<dbReference type="KEGG" id="mng:MNEG_2878"/>
<reference evidence="1 2" key="1">
    <citation type="journal article" date="2013" name="BMC Genomics">
        <title>Reconstruction of the lipid metabolism for the microalga Monoraphidium neglectum from its genome sequence reveals characteristics suitable for biofuel production.</title>
        <authorList>
            <person name="Bogen C."/>
            <person name="Al-Dilaimi A."/>
            <person name="Albersmeier A."/>
            <person name="Wichmann J."/>
            <person name="Grundmann M."/>
            <person name="Rupp O."/>
            <person name="Lauersen K.J."/>
            <person name="Blifernez-Klassen O."/>
            <person name="Kalinowski J."/>
            <person name="Goesmann A."/>
            <person name="Mussgnug J.H."/>
            <person name="Kruse O."/>
        </authorList>
    </citation>
    <scope>NUCLEOTIDE SEQUENCE [LARGE SCALE GENOMIC DNA]</scope>
    <source>
        <strain evidence="1 2">SAG 48.87</strain>
    </source>
</reference>
<dbReference type="InterPro" id="IPR036038">
    <property type="entry name" value="Aminotransferase-like"/>
</dbReference>
<protein>
    <recommendedName>
        <fullName evidence="3">Branched-chain amino acid aminotransferase</fullName>
    </recommendedName>
</protein>
<dbReference type="EMBL" id="KK100560">
    <property type="protein sequence ID" value="KIZ05087.1"/>
    <property type="molecule type" value="Genomic_DNA"/>
</dbReference>
<name>A0A0D2MXF7_9CHLO</name>
<dbReference type="GO" id="GO:0003824">
    <property type="term" value="F:catalytic activity"/>
    <property type="evidence" value="ECO:0007669"/>
    <property type="project" value="InterPro"/>
</dbReference>
<dbReference type="Proteomes" id="UP000054498">
    <property type="component" value="Unassembled WGS sequence"/>
</dbReference>
<sequence>MRRLPSRTMAGVLPAVEVDGRVIGSGRRGPVTARLQALYAALMEREAAAGRDAALDEDEGGR</sequence>
<proteinExistence type="predicted"/>
<accession>A0A0D2MXF7</accession>
<dbReference type="Gene3D" id="3.20.10.10">
    <property type="entry name" value="D-amino Acid Aminotransferase, subunit A, domain 2"/>
    <property type="match status" value="1"/>
</dbReference>
<gene>
    <name evidence="1" type="ORF">MNEG_2878</name>
</gene>
<evidence type="ECO:0000313" key="2">
    <source>
        <dbReference type="Proteomes" id="UP000054498"/>
    </source>
</evidence>
<dbReference type="InterPro" id="IPR043132">
    <property type="entry name" value="BCAT-like_C"/>
</dbReference>
<dbReference type="AlphaFoldDB" id="A0A0D2MXF7"/>
<dbReference type="SUPFAM" id="SSF56752">
    <property type="entry name" value="D-aminoacid aminotransferase-like PLP-dependent enzymes"/>
    <property type="match status" value="1"/>
</dbReference>
<dbReference type="OrthoDB" id="25921at2759"/>
<dbReference type="RefSeq" id="XP_013904106.1">
    <property type="nucleotide sequence ID" value="XM_014048652.1"/>
</dbReference>